<comment type="caution">
    <text evidence="1">The sequence shown here is derived from an EMBL/GenBank/DDBJ whole genome shotgun (WGS) entry which is preliminary data.</text>
</comment>
<protein>
    <submittedName>
        <fullName evidence="1">Uncharacterized protein</fullName>
    </submittedName>
</protein>
<proteinExistence type="predicted"/>
<evidence type="ECO:0000313" key="1">
    <source>
        <dbReference type="EMBL" id="MDB9540436.1"/>
    </source>
</evidence>
<dbReference type="RefSeq" id="WP_271733660.1">
    <property type="nucleotide sequence ID" value="NZ_JANQDP010000146.1"/>
</dbReference>
<dbReference type="Proteomes" id="UP001212499">
    <property type="component" value="Unassembled WGS sequence"/>
</dbReference>
<sequence>MAFIKIQNVVINTSYIAAVRLDTQTSLGEKSVSVLVVTPQFPLIQWDTIAENLYHYEWMEFTGQAANVLRDYFSSFNNVIDLLPQYQESSAV</sequence>
<name>A0ABT5ASZ2_9CYAN</name>
<evidence type="ECO:0000313" key="2">
    <source>
        <dbReference type="Proteomes" id="UP001212499"/>
    </source>
</evidence>
<dbReference type="EMBL" id="JAQMUH010000140">
    <property type="protein sequence ID" value="MDB9540436.1"/>
    <property type="molecule type" value="Genomic_DNA"/>
</dbReference>
<accession>A0ABT5ASZ2</accession>
<reference evidence="1 2" key="1">
    <citation type="submission" date="2023-01" db="EMBL/GenBank/DDBJ databases">
        <title>Genomes from the Australian National Cyanobacteria Reference Collection.</title>
        <authorList>
            <person name="Willis A."/>
            <person name="Lee E.M.F."/>
        </authorList>
    </citation>
    <scope>NUCLEOTIDE SEQUENCE [LARGE SCALE GENOMIC DNA]</scope>
    <source>
        <strain evidence="1 2">CS-1033</strain>
    </source>
</reference>
<organism evidence="1 2">
    <name type="scientific">Anabaenopsis arnoldii</name>
    <dbReference type="NCBI Taxonomy" id="2152938"/>
    <lineage>
        <taxon>Bacteria</taxon>
        <taxon>Bacillati</taxon>
        <taxon>Cyanobacteriota</taxon>
        <taxon>Cyanophyceae</taxon>
        <taxon>Nostocales</taxon>
        <taxon>Nodulariaceae</taxon>
        <taxon>Anabaenopsis</taxon>
    </lineage>
</organism>
<keyword evidence="2" id="KW-1185">Reference proteome</keyword>
<gene>
    <name evidence="1" type="ORF">PN457_12335</name>
</gene>